<feature type="region of interest" description="Domain III, AAA+ region" evidence="8">
    <location>
        <begin position="138"/>
        <end position="354"/>
    </location>
</feature>
<dbReference type="SMART" id="SM00760">
    <property type="entry name" value="Bac_DnaA_C"/>
    <property type="match status" value="1"/>
</dbReference>
<dbReference type="InterPro" id="IPR001957">
    <property type="entry name" value="Chromosome_initiator_DnaA"/>
</dbReference>
<dbReference type="Gene3D" id="3.40.50.300">
    <property type="entry name" value="P-loop containing nucleotide triphosphate hydrolases"/>
    <property type="match status" value="1"/>
</dbReference>
<evidence type="ECO:0000256" key="9">
    <source>
        <dbReference type="NCBIfam" id="TIGR00362"/>
    </source>
</evidence>
<dbReference type="PANTHER" id="PTHR30050">
    <property type="entry name" value="CHROMOSOMAL REPLICATION INITIATOR PROTEIN DNAA"/>
    <property type="match status" value="1"/>
</dbReference>
<comment type="caution">
    <text evidence="8">Lacks conserved residue(s) required for the propagation of feature annotation.</text>
</comment>
<name>A0ABM7RJV8_9BACT</name>
<keyword evidence="6 8" id="KW-0446">Lipid-binding</keyword>
<evidence type="ECO:0000313" key="14">
    <source>
        <dbReference type="EMBL" id="BCX50271.1"/>
    </source>
</evidence>
<dbReference type="Gene3D" id="3.30.300.180">
    <property type="match status" value="1"/>
</dbReference>
<feature type="binding site" evidence="8">
    <location>
        <position position="182"/>
    </location>
    <ligand>
        <name>ATP</name>
        <dbReference type="ChEBI" id="CHEBI:30616"/>
    </ligand>
</feature>
<dbReference type="InterPro" id="IPR003593">
    <property type="entry name" value="AAA+_ATPase"/>
</dbReference>
<comment type="similarity">
    <text evidence="1 8 11">Belongs to the DnaA family.</text>
</comment>
<evidence type="ECO:0000256" key="7">
    <source>
        <dbReference type="ARBA" id="ARBA00023125"/>
    </source>
</evidence>
<keyword evidence="7 8" id="KW-0238">DNA-binding</keyword>
<dbReference type="Pfam" id="PF11638">
    <property type="entry name" value="DnaA_N"/>
    <property type="match status" value="1"/>
</dbReference>
<evidence type="ECO:0000256" key="3">
    <source>
        <dbReference type="ARBA" id="ARBA00022705"/>
    </source>
</evidence>
<feature type="region of interest" description="Domain IV, binds dsDNA" evidence="8">
    <location>
        <begin position="355"/>
        <end position="475"/>
    </location>
</feature>
<evidence type="ECO:0000256" key="6">
    <source>
        <dbReference type="ARBA" id="ARBA00023121"/>
    </source>
</evidence>
<dbReference type="InterPro" id="IPR038454">
    <property type="entry name" value="DnaA_N_sf"/>
</dbReference>
<sequence>MDQAGALARSDDNNGSEQTAEDWLGVCERLSGLVSKDAFERWFRASRLGKVEDRTAEILLPNEIHHVWIETNYLNELTAAVREQFPDVAEVKLVVAPVKEVVAEAPPEDEAAEQDDWFPAVEPSADGKDLDRNLKRAGLNPSFAFESFVVGNNSQFAHAACEAVAQGRGRGYNPLFIHGGPGLGKTHLMQAVGQEWLRRTKASKVVYLTCEKFTNEFIDAVRKGDLEKFRRRYRSAEVMLIDDVQFLGGKERSQEEFFHTFNTLLDGRCQVVLTSDRPASEIKNLEPRLVSRFECGLTVELQAPAFETRLAILQRKVEEWKVRVDDGIVRLLAERIRTNVRRLEGGLMRVGTFASLAGERVTLEKVEHLLRDLFREENGRQVTIDSIQRTVAEHFDMRLADMTSRRRPASIAGPRQIAMYLSRQLTKSSLIEIGEAFGGRDHGTVIHAVKKVKSQIDVDRELRDRIQQIEADLRR</sequence>
<feature type="region of interest" description="Domain I, interacts with DnaA modulators" evidence="8">
    <location>
        <begin position="1"/>
        <end position="110"/>
    </location>
</feature>
<keyword evidence="3 8" id="KW-0235">DNA replication</keyword>
<accession>A0ABM7RJV8</accession>
<evidence type="ECO:0000256" key="2">
    <source>
        <dbReference type="ARBA" id="ARBA00022490"/>
    </source>
</evidence>
<evidence type="ECO:0000256" key="5">
    <source>
        <dbReference type="ARBA" id="ARBA00022840"/>
    </source>
</evidence>
<organism evidence="14 15">
    <name type="scientific">Haloferula helveola</name>
    <dbReference type="NCBI Taxonomy" id="490095"/>
    <lineage>
        <taxon>Bacteria</taxon>
        <taxon>Pseudomonadati</taxon>
        <taxon>Verrucomicrobiota</taxon>
        <taxon>Verrucomicrobiia</taxon>
        <taxon>Verrucomicrobiales</taxon>
        <taxon>Verrucomicrobiaceae</taxon>
        <taxon>Haloferula</taxon>
    </lineage>
</organism>
<dbReference type="Pfam" id="PF08299">
    <property type="entry name" value="Bac_DnaA_C"/>
    <property type="match status" value="1"/>
</dbReference>
<dbReference type="CDD" id="cd06571">
    <property type="entry name" value="Bac_DnaA_C"/>
    <property type="match status" value="1"/>
</dbReference>
<dbReference type="NCBIfam" id="TIGR00362">
    <property type="entry name" value="DnaA"/>
    <property type="match status" value="1"/>
</dbReference>
<feature type="binding site" evidence="8">
    <location>
        <position position="185"/>
    </location>
    <ligand>
        <name>ATP</name>
        <dbReference type="ChEBI" id="CHEBI:30616"/>
    </ligand>
</feature>
<evidence type="ECO:0000256" key="8">
    <source>
        <dbReference type="HAMAP-Rule" id="MF_00377"/>
    </source>
</evidence>
<gene>
    <name evidence="8 14" type="primary">dnaA</name>
    <name evidence="14" type="ORF">HAHE_41790</name>
</gene>
<comment type="subcellular location">
    <subcellularLocation>
        <location evidence="8">Cytoplasm</location>
    </subcellularLocation>
</comment>
<evidence type="ECO:0000256" key="10">
    <source>
        <dbReference type="RuleBase" id="RU000577"/>
    </source>
</evidence>
<dbReference type="SMART" id="SM00382">
    <property type="entry name" value="AAA"/>
    <property type="match status" value="1"/>
</dbReference>
<dbReference type="PANTHER" id="PTHR30050:SF2">
    <property type="entry name" value="CHROMOSOMAL REPLICATION INITIATOR PROTEIN DNAA"/>
    <property type="match status" value="1"/>
</dbReference>
<protein>
    <recommendedName>
        <fullName evidence="8 9">Chromosomal replication initiator protein DnaA</fullName>
    </recommendedName>
</protein>
<dbReference type="EMBL" id="AP024702">
    <property type="protein sequence ID" value="BCX50271.1"/>
    <property type="molecule type" value="Genomic_DNA"/>
</dbReference>
<dbReference type="SUPFAM" id="SSF48295">
    <property type="entry name" value="TrpR-like"/>
    <property type="match status" value="1"/>
</dbReference>
<feature type="domain" description="AAA+ ATPase" evidence="12">
    <location>
        <begin position="171"/>
        <end position="301"/>
    </location>
</feature>
<evidence type="ECO:0000256" key="1">
    <source>
        <dbReference type="ARBA" id="ARBA00006583"/>
    </source>
</evidence>
<dbReference type="SUPFAM" id="SSF52540">
    <property type="entry name" value="P-loop containing nucleoside triphosphate hydrolases"/>
    <property type="match status" value="1"/>
</dbReference>
<keyword evidence="2 8" id="KW-0963">Cytoplasm</keyword>
<feature type="binding site" evidence="8">
    <location>
        <position position="186"/>
    </location>
    <ligand>
        <name>ATP</name>
        <dbReference type="ChEBI" id="CHEBI:30616"/>
    </ligand>
</feature>
<keyword evidence="15" id="KW-1185">Reference proteome</keyword>
<evidence type="ECO:0000259" key="13">
    <source>
        <dbReference type="SMART" id="SM00760"/>
    </source>
</evidence>
<keyword evidence="5 8" id="KW-0067">ATP-binding</keyword>
<comment type="domain">
    <text evidence="8">Domain I is involved in oligomerization and binding regulators, domain II is flexibile and of varying length in different bacteria, domain III forms the AAA+ region, while domain IV binds dsDNA.</text>
</comment>
<comment type="function">
    <text evidence="8 10">Plays an essential role in the initiation and regulation of chromosomal replication. ATP-DnaA binds to the origin of replication (oriC) to initiate formation of the DNA replication initiation complex once per cell cycle. Binds the DnaA box (a 9 base pair repeat at the origin) and separates the double-stranded (ds)DNA. Forms a right-handed helical filament on oriC DNA; dsDNA binds to the exterior of the filament while single-stranded (ss)DNA is stabiized in the filament's interior. The ATP-DnaA-oriC complex binds and stabilizes one strand of the AT-rich DNA unwinding element (DUE), permitting loading of DNA polymerase. After initiation quickly degrades to an ADP-DnaA complex that is not apt for DNA replication. Binds acidic phospholipids.</text>
</comment>
<feature type="domain" description="Chromosomal replication initiator DnaA C-terminal" evidence="13">
    <location>
        <begin position="383"/>
        <end position="452"/>
    </location>
</feature>
<reference evidence="14 15" key="1">
    <citation type="submission" date="2021-06" db="EMBL/GenBank/DDBJ databases">
        <title>Complete genome of Haloferula helveola possessing various polysaccharide degrading enzymes.</title>
        <authorList>
            <person name="Takami H."/>
            <person name="Huang C."/>
            <person name="Hamasaki K."/>
        </authorList>
    </citation>
    <scope>NUCLEOTIDE SEQUENCE [LARGE SCALE GENOMIC DNA]</scope>
    <source>
        <strain evidence="14 15">CN-1</strain>
    </source>
</reference>
<dbReference type="InterPro" id="IPR027417">
    <property type="entry name" value="P-loop_NTPase"/>
</dbReference>
<dbReference type="Gene3D" id="1.10.1750.10">
    <property type="match status" value="1"/>
</dbReference>
<dbReference type="PRINTS" id="PR00051">
    <property type="entry name" value="DNAA"/>
</dbReference>
<dbReference type="Gene3D" id="1.10.8.60">
    <property type="match status" value="1"/>
</dbReference>
<dbReference type="Proteomes" id="UP001374893">
    <property type="component" value="Chromosome"/>
</dbReference>
<dbReference type="InterPro" id="IPR020591">
    <property type="entry name" value="Chromosome_initiator_DnaA-like"/>
</dbReference>
<feature type="binding site" evidence="8">
    <location>
        <position position="184"/>
    </location>
    <ligand>
        <name>ATP</name>
        <dbReference type="ChEBI" id="CHEBI:30616"/>
    </ligand>
</feature>
<dbReference type="InterPro" id="IPR010921">
    <property type="entry name" value="Trp_repressor/repl_initiator"/>
</dbReference>
<dbReference type="HAMAP" id="MF_00377">
    <property type="entry name" value="DnaA_bact"/>
    <property type="match status" value="1"/>
</dbReference>
<evidence type="ECO:0000313" key="15">
    <source>
        <dbReference type="Proteomes" id="UP001374893"/>
    </source>
</evidence>
<dbReference type="InterPro" id="IPR013159">
    <property type="entry name" value="DnaA_C"/>
</dbReference>
<evidence type="ECO:0000256" key="11">
    <source>
        <dbReference type="RuleBase" id="RU004227"/>
    </source>
</evidence>
<comment type="subunit">
    <text evidence="8">Oligomerizes as a right-handed, spiral filament on DNA at oriC.</text>
</comment>
<proteinExistence type="inferred from homology"/>
<dbReference type="RefSeq" id="WP_338687247.1">
    <property type="nucleotide sequence ID" value="NZ_AP024702.1"/>
</dbReference>
<keyword evidence="4 8" id="KW-0547">Nucleotide-binding</keyword>
<evidence type="ECO:0000259" key="12">
    <source>
        <dbReference type="SMART" id="SM00382"/>
    </source>
</evidence>
<dbReference type="InterPro" id="IPR013317">
    <property type="entry name" value="DnaA_dom"/>
</dbReference>
<dbReference type="CDD" id="cd00009">
    <property type="entry name" value="AAA"/>
    <property type="match status" value="1"/>
</dbReference>
<dbReference type="InterPro" id="IPR024633">
    <property type="entry name" value="DnaA_N_dom"/>
</dbReference>
<evidence type="ECO:0000256" key="4">
    <source>
        <dbReference type="ARBA" id="ARBA00022741"/>
    </source>
</evidence>
<dbReference type="Pfam" id="PF00308">
    <property type="entry name" value="Bac_DnaA"/>
    <property type="match status" value="1"/>
</dbReference>